<comment type="caution">
    <text evidence="2">The sequence shown here is derived from an EMBL/GenBank/DDBJ whole genome shotgun (WGS) entry which is preliminary data.</text>
</comment>
<keyword evidence="3" id="KW-1185">Reference proteome</keyword>
<evidence type="ECO:0000313" key="3">
    <source>
        <dbReference type="Proteomes" id="UP000266482"/>
    </source>
</evidence>
<feature type="domain" description="Aminoglycoside phosphotransferase" evidence="1">
    <location>
        <begin position="30"/>
        <end position="227"/>
    </location>
</feature>
<dbReference type="PANTHER" id="PTHR40086">
    <property type="entry name" value="PHOSPHOTRANSFERASE YTMP-RELATED"/>
    <property type="match status" value="1"/>
</dbReference>
<dbReference type="EMBL" id="QXQA01000021">
    <property type="protein sequence ID" value="RIX48633.1"/>
    <property type="molecule type" value="Genomic_DNA"/>
</dbReference>
<gene>
    <name evidence="2" type="ORF">D3P08_24335</name>
</gene>
<evidence type="ECO:0000259" key="1">
    <source>
        <dbReference type="Pfam" id="PF01636"/>
    </source>
</evidence>
<dbReference type="Pfam" id="PF01636">
    <property type="entry name" value="APH"/>
    <property type="match status" value="1"/>
</dbReference>
<dbReference type="PANTHER" id="PTHR40086:SF1">
    <property type="entry name" value="CELL CYCLE REGULATOR CCRZ"/>
    <property type="match status" value="1"/>
</dbReference>
<dbReference type="InterPro" id="IPR052077">
    <property type="entry name" value="CcrZ_PhaseVar_Mediator"/>
</dbReference>
<name>A0A3A1ULG0_9BACL</name>
<reference evidence="2 3" key="1">
    <citation type="submission" date="2018-09" db="EMBL/GenBank/DDBJ databases">
        <title>Paenibacillus aracenensis nov. sp. isolated from a cave in southern Spain.</title>
        <authorList>
            <person name="Jurado V."/>
            <person name="Gutierrez-Patricio S."/>
            <person name="Gonzalez-Pimentel J.L."/>
            <person name="Miller A.Z."/>
            <person name="Laiz L."/>
            <person name="Saiz-Jimenez C."/>
        </authorList>
    </citation>
    <scope>NUCLEOTIDE SEQUENCE [LARGE SCALE GENOMIC DNA]</scope>
    <source>
        <strain evidence="2 3">DSM 22867</strain>
    </source>
</reference>
<dbReference type="Proteomes" id="UP000266482">
    <property type="component" value="Unassembled WGS sequence"/>
</dbReference>
<dbReference type="InterPro" id="IPR011009">
    <property type="entry name" value="Kinase-like_dom_sf"/>
</dbReference>
<protein>
    <submittedName>
        <fullName evidence="2">Aminoglycoside phosphotransferase family protein</fullName>
    </submittedName>
</protein>
<dbReference type="Gene3D" id="3.30.200.20">
    <property type="entry name" value="Phosphorylase Kinase, domain 1"/>
    <property type="match status" value="1"/>
</dbReference>
<keyword evidence="2" id="KW-0808">Transferase</keyword>
<dbReference type="InterPro" id="IPR002575">
    <property type="entry name" value="Aminoglycoside_PTrfase"/>
</dbReference>
<dbReference type="OrthoDB" id="9812495at2"/>
<dbReference type="Gene3D" id="3.90.1200.10">
    <property type="match status" value="1"/>
</dbReference>
<dbReference type="SUPFAM" id="SSF56112">
    <property type="entry name" value="Protein kinase-like (PK-like)"/>
    <property type="match status" value="1"/>
</dbReference>
<dbReference type="AlphaFoldDB" id="A0A3A1ULG0"/>
<sequence length="291" mass="33145">MGIPLTDIEWKAKNEWLDKLLEQPQLMKQEIEQGFEAEVIRFSAEQDSFVLKLWNKSSRPNVEFQYRLLQALHEQGVSVSRPIGWGMNADGERALLTTYDGDPLLKVNKEKVKQMASVLSGIHRVSARELGSIGLPCCEFTNYFFPGVGDMTKLSSVLSGLLRQFPVKQEHLIHGDFHLRNLVEQKNRITVIDWTNGQLGDARYDLAWALVLLKLYVSKRHADWLRAFYLKERPMAPEELEAYEAIAMLRWILLARRGGAPSAPVFLERMNVMLAGNGHLSEMVLSELLPG</sequence>
<dbReference type="GO" id="GO:0016740">
    <property type="term" value="F:transferase activity"/>
    <property type="evidence" value="ECO:0007669"/>
    <property type="project" value="UniProtKB-KW"/>
</dbReference>
<proteinExistence type="predicted"/>
<organism evidence="2 3">
    <name type="scientific">Paenibacillus nanensis</name>
    <dbReference type="NCBI Taxonomy" id="393251"/>
    <lineage>
        <taxon>Bacteria</taxon>
        <taxon>Bacillati</taxon>
        <taxon>Bacillota</taxon>
        <taxon>Bacilli</taxon>
        <taxon>Bacillales</taxon>
        <taxon>Paenibacillaceae</taxon>
        <taxon>Paenibacillus</taxon>
    </lineage>
</organism>
<accession>A0A3A1ULG0</accession>
<dbReference type="RefSeq" id="WP_119602727.1">
    <property type="nucleotide sequence ID" value="NZ_QXQA01000021.1"/>
</dbReference>
<evidence type="ECO:0000313" key="2">
    <source>
        <dbReference type="EMBL" id="RIX48633.1"/>
    </source>
</evidence>